<dbReference type="EMBL" id="CM015712">
    <property type="protein sequence ID" value="KAF3707014.1"/>
    <property type="molecule type" value="Genomic_DNA"/>
</dbReference>
<accession>A0A6G1QWY7</accession>
<dbReference type="Proteomes" id="UP000503349">
    <property type="component" value="Chromosome 1"/>
</dbReference>
<evidence type="ECO:0000313" key="2">
    <source>
        <dbReference type="Proteomes" id="UP000503349"/>
    </source>
</evidence>
<reference evidence="1 2" key="1">
    <citation type="submission" date="2019-02" db="EMBL/GenBank/DDBJ databases">
        <title>Opniocepnalus argus genome.</title>
        <authorList>
            <person name="Zhou C."/>
            <person name="Xiao S."/>
        </authorList>
    </citation>
    <scope>NUCLEOTIDE SEQUENCE [LARGE SCALE GENOMIC DNA]</scope>
    <source>
        <strain evidence="1">OARG1902GOOAL</strain>
        <tissue evidence="1">Muscle</tissue>
    </source>
</reference>
<name>A0A6G1QWY7_CHAAH</name>
<protein>
    <submittedName>
        <fullName evidence="1">Uncharacterized protein</fullName>
    </submittedName>
</protein>
<organism evidence="1 2">
    <name type="scientific">Channa argus</name>
    <name type="common">Northern snakehead</name>
    <name type="synonym">Ophicephalus argus</name>
    <dbReference type="NCBI Taxonomy" id="215402"/>
    <lineage>
        <taxon>Eukaryota</taxon>
        <taxon>Metazoa</taxon>
        <taxon>Chordata</taxon>
        <taxon>Craniata</taxon>
        <taxon>Vertebrata</taxon>
        <taxon>Euteleostomi</taxon>
        <taxon>Actinopterygii</taxon>
        <taxon>Neopterygii</taxon>
        <taxon>Teleostei</taxon>
        <taxon>Neoteleostei</taxon>
        <taxon>Acanthomorphata</taxon>
        <taxon>Anabantaria</taxon>
        <taxon>Anabantiformes</taxon>
        <taxon>Channoidei</taxon>
        <taxon>Channidae</taxon>
        <taxon>Channa</taxon>
    </lineage>
</organism>
<dbReference type="AlphaFoldDB" id="A0A6G1QWY7"/>
<gene>
    <name evidence="1" type="ORF">EXN66_Car000186</name>
</gene>
<evidence type="ECO:0000313" key="1">
    <source>
        <dbReference type="EMBL" id="KAF3707014.1"/>
    </source>
</evidence>
<keyword evidence="2" id="KW-1185">Reference proteome</keyword>
<reference evidence="2" key="2">
    <citation type="submission" date="2019-02" db="EMBL/GenBank/DDBJ databases">
        <title>Opniocepnalus argus Var Kimnra genome.</title>
        <authorList>
            <person name="Zhou C."/>
            <person name="Xiao S."/>
        </authorList>
    </citation>
    <scope>NUCLEOTIDE SEQUENCE [LARGE SCALE GENOMIC DNA]</scope>
</reference>
<sequence length="65" mass="7029">MDASKEDGTIGRLVNHHLLQAGYQEARFSFGSISNEQPDGSSFAEVSRDTRSHLGSLAGYLQSNS</sequence>
<proteinExistence type="predicted"/>